<dbReference type="InterPro" id="IPR001373">
    <property type="entry name" value="Cullin_N"/>
</dbReference>
<comment type="similarity">
    <text evidence="1 2 3">Belongs to the cullin family.</text>
</comment>
<reference evidence="5" key="1">
    <citation type="submission" date="2020-11" db="EMBL/GenBank/DDBJ databases">
        <authorList>
            <person name="Tran Van P."/>
        </authorList>
    </citation>
    <scope>NUCLEOTIDE SEQUENCE</scope>
</reference>
<organism evidence="5">
    <name type="scientific">Notodromas monacha</name>
    <dbReference type="NCBI Taxonomy" id="399045"/>
    <lineage>
        <taxon>Eukaryota</taxon>
        <taxon>Metazoa</taxon>
        <taxon>Ecdysozoa</taxon>
        <taxon>Arthropoda</taxon>
        <taxon>Crustacea</taxon>
        <taxon>Oligostraca</taxon>
        <taxon>Ostracoda</taxon>
        <taxon>Podocopa</taxon>
        <taxon>Podocopida</taxon>
        <taxon>Cypridocopina</taxon>
        <taxon>Cypridoidea</taxon>
        <taxon>Cyprididae</taxon>
        <taxon>Notodromas</taxon>
    </lineage>
</organism>
<evidence type="ECO:0000256" key="1">
    <source>
        <dbReference type="ARBA" id="ARBA00006019"/>
    </source>
</evidence>
<sequence>MFFQMWRRPTPESSHTVEELLWEEIKRDLENVLLWQQTYLAFDELYMKTYGLIQANGTERTENEVLQVVSSHMRNHILPQLAQLQNTTLLESLVRHFNTFELSMQKFAQIMIYLDHTDTEDTPRNGKIYTKGIEAFHTQILCDPEVQSSWNSAMNHVIFLDRKGETHDPALVAQFFRMLHKFPSSIVQYQRSFMEDTAQYYANKANQTIPSKVCGMDGTSYILCMEAYLRNVETFMEMETQRLNLFQTDSFVESVTECIRTEMIWKHIDTLVEINDFGVADMIKKNDSTTLRVTYRMLLPLKNGLDIMKKSISKFIQSFFNDILGKPDHQNANAIQELVDFKIHLDESLIHSLDHHPEIVNEVNKNFAEVMNRGTETQKLLAQFIHNMLRKDVVKFGKDSLTSRLRASAELLRLISDKSYFLSHYRLSLASRILHDNSESLEHEKILLREIELDNGKQFTVYFQIMCQDMHDSKKMQGWETDFNFSSPKEQIKLIPKILTTGIWPVPMTTTKTCRLPEIVQYTWDNFAYYRMNHAKGTYDHRSRNANLLLEHGNFEVQASFLMTLENPNQQRHHATHLGKLKRFHEEKFIRTECGTIRNHLFQDIMLGTEMQEHNISHTLEVLMNPMHPILLKQPPSKIIGPTDTFIINNNFYSEAFKIPIHKVLLLSPQKITVKKATHYQIDRAQSLDAAVVRIAKSSQKIFHETLVGEVKKQLLPWFVPTNGEIKRSLESLIEREFINRVPENKSVQRFDLGNMPPKHFETDIIAIVLIPRKPSKPR</sequence>
<dbReference type="SUPFAM" id="SSF46785">
    <property type="entry name" value="Winged helix' DNA-binding domain"/>
    <property type="match status" value="1"/>
</dbReference>
<dbReference type="Pfam" id="PF26557">
    <property type="entry name" value="Cullin_AB"/>
    <property type="match status" value="1"/>
</dbReference>
<dbReference type="EMBL" id="CAJPEX010000563">
    <property type="protein sequence ID" value="CAG0916301.1"/>
    <property type="molecule type" value="Genomic_DNA"/>
</dbReference>
<dbReference type="SMART" id="SM00884">
    <property type="entry name" value="Cullin_Nedd8"/>
    <property type="match status" value="1"/>
</dbReference>
<dbReference type="InterPro" id="IPR016158">
    <property type="entry name" value="Cullin_homology"/>
</dbReference>
<keyword evidence="6" id="KW-1185">Reference proteome</keyword>
<dbReference type="InterPro" id="IPR045093">
    <property type="entry name" value="Cullin"/>
</dbReference>
<evidence type="ECO:0000259" key="4">
    <source>
        <dbReference type="PROSITE" id="PS50069"/>
    </source>
</evidence>
<dbReference type="SUPFAM" id="SSF74788">
    <property type="entry name" value="Cullin repeat-like"/>
    <property type="match status" value="1"/>
</dbReference>
<name>A0A7R9BLD8_9CRUS</name>
<evidence type="ECO:0000313" key="6">
    <source>
        <dbReference type="Proteomes" id="UP000678499"/>
    </source>
</evidence>
<dbReference type="AlphaFoldDB" id="A0A7R9BLD8"/>
<feature type="domain" description="Cullin family profile" evidence="4">
    <location>
        <begin position="376"/>
        <end position="624"/>
    </location>
</feature>
<dbReference type="PROSITE" id="PS50069">
    <property type="entry name" value="CULLIN_2"/>
    <property type="match status" value="1"/>
</dbReference>
<dbReference type="InterPro" id="IPR036390">
    <property type="entry name" value="WH_DNA-bd_sf"/>
</dbReference>
<evidence type="ECO:0000313" key="5">
    <source>
        <dbReference type="EMBL" id="CAD7276149.1"/>
    </source>
</evidence>
<dbReference type="Pfam" id="PF10557">
    <property type="entry name" value="Cullin_Nedd8"/>
    <property type="match status" value="1"/>
</dbReference>
<dbReference type="EMBL" id="OA882600">
    <property type="protein sequence ID" value="CAD7276149.1"/>
    <property type="molecule type" value="Genomic_DNA"/>
</dbReference>
<gene>
    <name evidence="5" type="ORF">NMOB1V02_LOCUS3925</name>
</gene>
<dbReference type="InterPro" id="IPR036317">
    <property type="entry name" value="Cullin_homology_sf"/>
</dbReference>
<dbReference type="InterPro" id="IPR019559">
    <property type="entry name" value="Cullin_neddylation_domain"/>
</dbReference>
<dbReference type="GO" id="GO:0031625">
    <property type="term" value="F:ubiquitin protein ligase binding"/>
    <property type="evidence" value="ECO:0007669"/>
    <property type="project" value="InterPro"/>
</dbReference>
<dbReference type="PANTHER" id="PTHR11932">
    <property type="entry name" value="CULLIN"/>
    <property type="match status" value="1"/>
</dbReference>
<dbReference type="Pfam" id="PF00888">
    <property type="entry name" value="Cullin"/>
    <property type="match status" value="1"/>
</dbReference>
<accession>A0A7R9BLD8</accession>
<dbReference type="SUPFAM" id="SSF75632">
    <property type="entry name" value="Cullin homology domain"/>
    <property type="match status" value="1"/>
</dbReference>
<evidence type="ECO:0000256" key="2">
    <source>
        <dbReference type="PROSITE-ProRule" id="PRU00330"/>
    </source>
</evidence>
<dbReference type="InterPro" id="IPR059120">
    <property type="entry name" value="Cullin-like_AB"/>
</dbReference>
<evidence type="ECO:0000256" key="3">
    <source>
        <dbReference type="RuleBase" id="RU003829"/>
    </source>
</evidence>
<dbReference type="InterPro" id="IPR016159">
    <property type="entry name" value="Cullin_repeat-like_dom_sf"/>
</dbReference>
<dbReference type="Proteomes" id="UP000678499">
    <property type="component" value="Unassembled WGS sequence"/>
</dbReference>
<dbReference type="Gene3D" id="3.30.230.130">
    <property type="entry name" value="Cullin, Chain C, Domain 2"/>
    <property type="match status" value="1"/>
</dbReference>
<proteinExistence type="inferred from homology"/>
<protein>
    <recommendedName>
        <fullName evidence="4">Cullin family profile domain-containing protein</fullName>
    </recommendedName>
</protein>
<dbReference type="GO" id="GO:0006511">
    <property type="term" value="P:ubiquitin-dependent protein catabolic process"/>
    <property type="evidence" value="ECO:0007669"/>
    <property type="project" value="InterPro"/>
</dbReference>
<dbReference type="Gene3D" id="1.20.1310.10">
    <property type="entry name" value="Cullin Repeats"/>
    <property type="match status" value="4"/>
</dbReference>
<dbReference type="InterPro" id="IPR036388">
    <property type="entry name" value="WH-like_DNA-bd_sf"/>
</dbReference>
<dbReference type="SMART" id="SM00182">
    <property type="entry name" value="CULLIN"/>
    <property type="match status" value="1"/>
</dbReference>
<dbReference type="Gene3D" id="1.10.10.10">
    <property type="entry name" value="Winged helix-like DNA-binding domain superfamily/Winged helix DNA-binding domain"/>
    <property type="match status" value="1"/>
</dbReference>